<evidence type="ECO:0000313" key="3">
    <source>
        <dbReference type="Proteomes" id="UP000247702"/>
    </source>
</evidence>
<evidence type="ECO:0000313" key="1">
    <source>
        <dbReference type="EMBL" id="GBC06646.1"/>
    </source>
</evidence>
<dbReference type="Proteomes" id="UP000615446">
    <property type="component" value="Unassembled WGS sequence"/>
</dbReference>
<comment type="caution">
    <text evidence="1">The sequence shown here is derived from an EMBL/GenBank/DDBJ whole genome shotgun (WGS) entry which is preliminary data.</text>
</comment>
<dbReference type="SUPFAM" id="SSF47095">
    <property type="entry name" value="HMG-box"/>
    <property type="match status" value="1"/>
</dbReference>
<proteinExistence type="predicted"/>
<gene>
    <name evidence="2" type="ORF">RCL2_000550000</name>
    <name evidence="1" type="ORF">RclHR1_00070013</name>
</gene>
<reference evidence="2" key="2">
    <citation type="submission" date="2019-10" db="EMBL/GenBank/DDBJ databases">
        <title>Conservation and host-specific expression of non-tandemly repeated heterogenous ribosome RNA gene in arbuscular mycorrhizal fungi.</title>
        <authorList>
            <person name="Maeda T."/>
            <person name="Kobayashi Y."/>
            <person name="Nakagawa T."/>
            <person name="Ezawa T."/>
            <person name="Yamaguchi K."/>
            <person name="Bino T."/>
            <person name="Nishimoto Y."/>
            <person name="Shigenobu S."/>
            <person name="Kawaguchi M."/>
        </authorList>
    </citation>
    <scope>NUCLEOTIDE SEQUENCE</scope>
    <source>
        <strain evidence="2">HR1</strain>
    </source>
</reference>
<evidence type="ECO:0000313" key="2">
    <source>
        <dbReference type="EMBL" id="GES78186.1"/>
    </source>
</evidence>
<dbReference type="EMBL" id="BLAL01000034">
    <property type="protein sequence ID" value="GES78186.1"/>
    <property type="molecule type" value="Genomic_DNA"/>
</dbReference>
<keyword evidence="3" id="KW-1185">Reference proteome</keyword>
<name>A0A2Z6RUE1_9GLOM</name>
<dbReference type="AlphaFoldDB" id="A0A2Z6RUE1"/>
<sequence length="281" mass="32822">MTLMTDQKREHVFLDSSDPLVPNQVFLDDPISPSIIKLPFPPQIDPYKLVSNRKQDGSMGRIPARTPNAFILYRKVFIESAHKVGYHLPMTVISTMASKSWKHESDIVKEEYRKISKQAYEIRKQLIPKSSKKKKRERWNFVSFSSKSNLNDNSSKIVMKTFVDKDIQQQKDLIETFNPNLEATNQFPSTESSSDNFDNETVSYTKGQLNYHTYDQKPVNYTNLEHKDIEFESFSHNNNMYDVNQYNLYNVDGMNYHSAGNSNSSIQISHYNFQSFYNYNM</sequence>
<reference evidence="1 3" key="1">
    <citation type="submission" date="2017-11" db="EMBL/GenBank/DDBJ databases">
        <title>The genome of Rhizophagus clarus HR1 reveals common genetic basis of auxotrophy among arbuscular mycorrhizal fungi.</title>
        <authorList>
            <person name="Kobayashi Y."/>
        </authorList>
    </citation>
    <scope>NUCLEOTIDE SEQUENCE [LARGE SCALE GENOMIC DNA]</scope>
    <source>
        <strain evidence="1 3">HR1</strain>
    </source>
</reference>
<accession>A0A2Z6RUE1</accession>
<organism evidence="1 3">
    <name type="scientific">Rhizophagus clarus</name>
    <dbReference type="NCBI Taxonomy" id="94130"/>
    <lineage>
        <taxon>Eukaryota</taxon>
        <taxon>Fungi</taxon>
        <taxon>Fungi incertae sedis</taxon>
        <taxon>Mucoromycota</taxon>
        <taxon>Glomeromycotina</taxon>
        <taxon>Glomeromycetes</taxon>
        <taxon>Glomerales</taxon>
        <taxon>Glomeraceae</taxon>
        <taxon>Rhizophagus</taxon>
    </lineage>
</organism>
<dbReference type="InterPro" id="IPR036910">
    <property type="entry name" value="HMG_box_dom_sf"/>
</dbReference>
<dbReference type="Proteomes" id="UP000247702">
    <property type="component" value="Unassembled WGS sequence"/>
</dbReference>
<dbReference type="EMBL" id="BEXD01004092">
    <property type="protein sequence ID" value="GBC06646.1"/>
    <property type="molecule type" value="Genomic_DNA"/>
</dbReference>
<dbReference type="Gene3D" id="1.10.30.10">
    <property type="entry name" value="High mobility group box domain"/>
    <property type="match status" value="1"/>
</dbReference>
<protein>
    <submittedName>
        <fullName evidence="1">Uncharacterized protein</fullName>
    </submittedName>
</protein>
<dbReference type="OrthoDB" id="2327092at2759"/>